<feature type="coiled-coil region" evidence="7">
    <location>
        <begin position="331"/>
        <end position="375"/>
    </location>
</feature>
<protein>
    <recommendedName>
        <fullName evidence="2">histidine kinase</fullName>
        <ecNumber evidence="2">2.7.13.3</ecNumber>
    </recommendedName>
</protein>
<dbReference type="PROSITE" id="PS50112">
    <property type="entry name" value="PAS"/>
    <property type="match status" value="1"/>
</dbReference>
<dbReference type="CDD" id="cd00130">
    <property type="entry name" value="PAS"/>
    <property type="match status" value="1"/>
</dbReference>
<dbReference type="PROSITE" id="PS50110">
    <property type="entry name" value="RESPONSE_REGULATORY"/>
    <property type="match status" value="1"/>
</dbReference>
<dbReference type="SMART" id="SM00448">
    <property type="entry name" value="REC"/>
    <property type="match status" value="1"/>
</dbReference>
<comment type="caution">
    <text evidence="12">The sequence shown here is derived from an EMBL/GenBank/DDBJ whole genome shotgun (WGS) entry which is preliminary data.</text>
</comment>
<evidence type="ECO:0000259" key="8">
    <source>
        <dbReference type="PROSITE" id="PS50109"/>
    </source>
</evidence>
<dbReference type="InterPro" id="IPR036097">
    <property type="entry name" value="HisK_dim/P_sf"/>
</dbReference>
<reference evidence="12 13" key="1">
    <citation type="submission" date="2015-02" db="EMBL/GenBank/DDBJ databases">
        <title>Single-cell genomics of uncultivated deep-branching MTB reveals a conserved set of magnetosome genes.</title>
        <authorList>
            <person name="Kolinko S."/>
            <person name="Richter M."/>
            <person name="Glockner F.O."/>
            <person name="Brachmann A."/>
            <person name="Schuler D."/>
        </authorList>
    </citation>
    <scope>NUCLEOTIDE SEQUENCE [LARGE SCALE GENOMIC DNA]</scope>
    <source>
        <strain evidence="12">SKK-01</strain>
    </source>
</reference>
<evidence type="ECO:0000259" key="9">
    <source>
        <dbReference type="PROSITE" id="PS50110"/>
    </source>
</evidence>
<feature type="coiled-coil region" evidence="7">
    <location>
        <begin position="165"/>
        <end position="203"/>
    </location>
</feature>
<name>A0A0F0CL09_9BACT</name>
<feature type="domain" description="PAS" evidence="10">
    <location>
        <begin position="200"/>
        <end position="241"/>
    </location>
</feature>
<evidence type="ECO:0000259" key="10">
    <source>
        <dbReference type="PROSITE" id="PS50112"/>
    </source>
</evidence>
<dbReference type="SUPFAM" id="SSF47384">
    <property type="entry name" value="Homodimeric domain of signal transducing histidine kinase"/>
    <property type="match status" value="1"/>
</dbReference>
<dbReference type="EMBL" id="JYNY01000436">
    <property type="protein sequence ID" value="KJJ83937.1"/>
    <property type="molecule type" value="Genomic_DNA"/>
</dbReference>
<dbReference type="InterPro" id="IPR000014">
    <property type="entry name" value="PAS"/>
</dbReference>
<dbReference type="InterPro" id="IPR001789">
    <property type="entry name" value="Sig_transdc_resp-reg_receiver"/>
</dbReference>
<evidence type="ECO:0000256" key="6">
    <source>
        <dbReference type="PROSITE-ProRule" id="PRU00169"/>
    </source>
</evidence>
<dbReference type="Pfam" id="PF00072">
    <property type="entry name" value="Response_reg"/>
    <property type="match status" value="1"/>
</dbReference>
<dbReference type="SUPFAM" id="SSF55874">
    <property type="entry name" value="ATPase domain of HSP90 chaperone/DNA topoisomerase II/histidine kinase"/>
    <property type="match status" value="1"/>
</dbReference>
<feature type="domain" description="Histidine kinase" evidence="8">
    <location>
        <begin position="382"/>
        <end position="593"/>
    </location>
</feature>
<dbReference type="AlphaFoldDB" id="A0A0F0CL09"/>
<dbReference type="Gene3D" id="3.30.450.20">
    <property type="entry name" value="PAS domain"/>
    <property type="match status" value="1"/>
</dbReference>
<evidence type="ECO:0000256" key="7">
    <source>
        <dbReference type="SAM" id="Coils"/>
    </source>
</evidence>
<dbReference type="PANTHER" id="PTHR43304:SF1">
    <property type="entry name" value="PAC DOMAIN-CONTAINING PROTEIN"/>
    <property type="match status" value="1"/>
</dbReference>
<dbReference type="InterPro" id="IPR004358">
    <property type="entry name" value="Sig_transdc_His_kin-like_C"/>
</dbReference>
<dbReference type="InterPro" id="IPR005467">
    <property type="entry name" value="His_kinase_dom"/>
</dbReference>
<dbReference type="PROSITE" id="PS50113">
    <property type="entry name" value="PAC"/>
    <property type="match status" value="1"/>
</dbReference>
<dbReference type="InterPro" id="IPR003594">
    <property type="entry name" value="HATPase_dom"/>
</dbReference>
<feature type="modified residue" description="4-aspartylphosphate" evidence="6">
    <location>
        <position position="56"/>
    </location>
</feature>
<evidence type="ECO:0000256" key="5">
    <source>
        <dbReference type="ARBA" id="ARBA00022777"/>
    </source>
</evidence>
<dbReference type="InterPro" id="IPR003661">
    <property type="entry name" value="HisK_dim/P_dom"/>
</dbReference>
<dbReference type="GO" id="GO:0000155">
    <property type="term" value="F:phosphorelay sensor kinase activity"/>
    <property type="evidence" value="ECO:0007669"/>
    <property type="project" value="InterPro"/>
</dbReference>
<dbReference type="InterPro" id="IPR011006">
    <property type="entry name" value="CheY-like_superfamily"/>
</dbReference>
<dbReference type="Gene3D" id="3.40.50.2300">
    <property type="match status" value="1"/>
</dbReference>
<evidence type="ECO:0000256" key="3">
    <source>
        <dbReference type="ARBA" id="ARBA00022553"/>
    </source>
</evidence>
<keyword evidence="5 12" id="KW-0418">Kinase</keyword>
<dbReference type="Gene3D" id="3.30.565.10">
    <property type="entry name" value="Histidine kinase-like ATPase, C-terminal domain"/>
    <property type="match status" value="1"/>
</dbReference>
<dbReference type="InterPro" id="IPR000700">
    <property type="entry name" value="PAS-assoc_C"/>
</dbReference>
<dbReference type="PRINTS" id="PR00344">
    <property type="entry name" value="BCTRLSENSOR"/>
</dbReference>
<sequence length="594" mass="68218">MEDVKSYIIIVEDSAIQREMLKRLLIKEGYQVLAARDGLEGLSVIKGTSTRLVISDIVMPNMDGFELCNKIKNDDDIKHIGVILLTELSDPNEIIKGLSAGADNYITKPYNKEYLLSCVKDFMSGFTGDSNPKDEMTITYNGVDNVIRASREQTMNLLLYTYENAVQKNRELIKTQLELKTLNEQLEEKVAQRTRELADSESSYRCLLENTISGFYRSTLDGKFLLVNPTYVKMLGFNSKEELLKVHIPTILYHKSSDYDSFIEELYNKNFIENRVIELKKKDKSKVIFSENIHLVRNSSNIPIYCEGFVNDITARVQMEEALRRSKDYLAQEVKKRTAELELTNEQLKQEIVERKRAEEKKSQLLEELSMANQELKEITYASSHDLKTPLRAIGSLASWLSSDYSDKFDQDGKEHIKMLIDRVSRMNDLVDGIMQFSGMRQIKYEKQRVNLYELLNDILIDVSPPDNIEVNISKTLPTIDCEKVRIELVFKHLIHNAINFMDKLKGIINVGSMRKDDSWVFSVSDNGPGIETKYFSKIFGIFQTLGQRDELKTTGIGLTLVKKIVETNEGKVYLESEVGVGTTFYFTLPYQRD</sequence>
<keyword evidence="13" id="KW-1185">Reference proteome</keyword>
<dbReference type="Gene3D" id="1.10.287.130">
    <property type="match status" value="1"/>
</dbReference>
<evidence type="ECO:0000256" key="1">
    <source>
        <dbReference type="ARBA" id="ARBA00000085"/>
    </source>
</evidence>
<gene>
    <name evidence="12" type="ORF">OMAG_002209</name>
</gene>
<dbReference type="EC" id="2.7.13.3" evidence="2"/>
<dbReference type="PANTHER" id="PTHR43304">
    <property type="entry name" value="PHYTOCHROME-LIKE PROTEIN CPH1"/>
    <property type="match status" value="1"/>
</dbReference>
<evidence type="ECO:0000259" key="11">
    <source>
        <dbReference type="PROSITE" id="PS50113"/>
    </source>
</evidence>
<proteinExistence type="predicted"/>
<keyword evidence="7" id="KW-0175">Coiled coil</keyword>
<feature type="domain" description="Response regulatory" evidence="9">
    <location>
        <begin position="7"/>
        <end position="123"/>
    </location>
</feature>
<dbReference type="Pfam" id="PF00512">
    <property type="entry name" value="HisKA"/>
    <property type="match status" value="1"/>
</dbReference>
<dbReference type="Pfam" id="PF02518">
    <property type="entry name" value="HATPase_c"/>
    <property type="match status" value="1"/>
</dbReference>
<dbReference type="NCBIfam" id="TIGR00229">
    <property type="entry name" value="sensory_box"/>
    <property type="match status" value="1"/>
</dbReference>
<dbReference type="InterPro" id="IPR035965">
    <property type="entry name" value="PAS-like_dom_sf"/>
</dbReference>
<keyword evidence="4" id="KW-0808">Transferase</keyword>
<accession>A0A0F0CL09</accession>
<dbReference type="PROSITE" id="PS50109">
    <property type="entry name" value="HIS_KIN"/>
    <property type="match status" value="1"/>
</dbReference>
<dbReference type="SMART" id="SM00388">
    <property type="entry name" value="HisKA"/>
    <property type="match status" value="1"/>
</dbReference>
<dbReference type="InterPro" id="IPR036890">
    <property type="entry name" value="HATPase_C_sf"/>
</dbReference>
<evidence type="ECO:0000313" key="12">
    <source>
        <dbReference type="EMBL" id="KJJ83937.1"/>
    </source>
</evidence>
<organism evidence="12 13">
    <name type="scientific">Candidatus Omnitrophus magneticus</name>
    <dbReference type="NCBI Taxonomy" id="1609969"/>
    <lineage>
        <taxon>Bacteria</taxon>
        <taxon>Pseudomonadati</taxon>
        <taxon>Candidatus Omnitrophota</taxon>
        <taxon>Candidatus Omnitrophus</taxon>
    </lineage>
</organism>
<evidence type="ECO:0000256" key="2">
    <source>
        <dbReference type="ARBA" id="ARBA00012438"/>
    </source>
</evidence>
<feature type="domain" description="PAC" evidence="11">
    <location>
        <begin position="270"/>
        <end position="325"/>
    </location>
</feature>
<evidence type="ECO:0000256" key="4">
    <source>
        <dbReference type="ARBA" id="ARBA00022679"/>
    </source>
</evidence>
<dbReference type="CDD" id="cd00082">
    <property type="entry name" value="HisKA"/>
    <property type="match status" value="1"/>
</dbReference>
<comment type="catalytic activity">
    <reaction evidence="1">
        <text>ATP + protein L-histidine = ADP + protein N-phospho-L-histidine.</text>
        <dbReference type="EC" id="2.7.13.3"/>
    </reaction>
</comment>
<dbReference type="InterPro" id="IPR052162">
    <property type="entry name" value="Sensor_kinase/Photoreceptor"/>
</dbReference>
<dbReference type="SUPFAM" id="SSF55785">
    <property type="entry name" value="PYP-like sensor domain (PAS domain)"/>
    <property type="match status" value="1"/>
</dbReference>
<dbReference type="Proteomes" id="UP000033428">
    <property type="component" value="Unassembled WGS sequence"/>
</dbReference>
<dbReference type="SUPFAM" id="SSF52172">
    <property type="entry name" value="CheY-like"/>
    <property type="match status" value="1"/>
</dbReference>
<dbReference type="SMART" id="SM00387">
    <property type="entry name" value="HATPase_c"/>
    <property type="match status" value="1"/>
</dbReference>
<evidence type="ECO:0000313" key="13">
    <source>
        <dbReference type="Proteomes" id="UP000033428"/>
    </source>
</evidence>
<keyword evidence="3 6" id="KW-0597">Phosphoprotein</keyword>